<gene>
    <name evidence="2" type="ORF">SAMN04488029_0650</name>
</gene>
<dbReference type="OrthoDB" id="1120859at2"/>
<organism evidence="2 3">
    <name type="scientific">Reichenbachiella faecimaris</name>
    <dbReference type="NCBI Taxonomy" id="692418"/>
    <lineage>
        <taxon>Bacteria</taxon>
        <taxon>Pseudomonadati</taxon>
        <taxon>Bacteroidota</taxon>
        <taxon>Cytophagia</taxon>
        <taxon>Cytophagales</taxon>
        <taxon>Reichenbachiellaceae</taxon>
        <taxon>Reichenbachiella</taxon>
    </lineage>
</organism>
<dbReference type="EMBL" id="FWYF01000001">
    <property type="protein sequence ID" value="SMD32306.1"/>
    <property type="molecule type" value="Genomic_DNA"/>
</dbReference>
<dbReference type="Pfam" id="PF03992">
    <property type="entry name" value="ABM"/>
    <property type="match status" value="1"/>
</dbReference>
<dbReference type="RefSeq" id="WP_084370973.1">
    <property type="nucleotide sequence ID" value="NZ_FWYF01000001.1"/>
</dbReference>
<keyword evidence="3" id="KW-1185">Reference proteome</keyword>
<name>A0A1W2G7N9_REIFA</name>
<dbReference type="AlphaFoldDB" id="A0A1W2G7N9"/>
<dbReference type="PROSITE" id="PS51725">
    <property type="entry name" value="ABM"/>
    <property type="match status" value="1"/>
</dbReference>
<proteinExistence type="predicted"/>
<dbReference type="InterPro" id="IPR011008">
    <property type="entry name" value="Dimeric_a/b-barrel"/>
</dbReference>
<dbReference type="Gene3D" id="3.30.70.100">
    <property type="match status" value="1"/>
</dbReference>
<sequence length="98" mass="11560">MIIRVVRMTFKEEALNEFLQIFEKSKERIRSFSGCQHLQLLEDAHASNVYATYSIWESETALNRYRHSELFGQVWPETKQLFAAPPVAHSYLQKIKLD</sequence>
<keyword evidence="2" id="KW-0560">Oxidoreductase</keyword>
<evidence type="ECO:0000313" key="3">
    <source>
        <dbReference type="Proteomes" id="UP000192472"/>
    </source>
</evidence>
<protein>
    <submittedName>
        <fullName evidence="2">Quinol monooxygenase YgiN</fullName>
    </submittedName>
</protein>
<reference evidence="2 3" key="1">
    <citation type="submission" date="2017-04" db="EMBL/GenBank/DDBJ databases">
        <authorList>
            <person name="Afonso C.L."/>
            <person name="Miller P.J."/>
            <person name="Scott M.A."/>
            <person name="Spackman E."/>
            <person name="Goraichik I."/>
            <person name="Dimitrov K.M."/>
            <person name="Suarez D.L."/>
            <person name="Swayne D.E."/>
        </authorList>
    </citation>
    <scope>NUCLEOTIDE SEQUENCE [LARGE SCALE GENOMIC DNA]</scope>
    <source>
        <strain evidence="2 3">DSM 26133</strain>
    </source>
</reference>
<dbReference type="Proteomes" id="UP000192472">
    <property type="component" value="Unassembled WGS sequence"/>
</dbReference>
<keyword evidence="2" id="KW-0503">Monooxygenase</keyword>
<dbReference type="GO" id="GO:0004497">
    <property type="term" value="F:monooxygenase activity"/>
    <property type="evidence" value="ECO:0007669"/>
    <property type="project" value="UniProtKB-KW"/>
</dbReference>
<dbReference type="STRING" id="692418.SAMN04488029_0650"/>
<feature type="domain" description="ABM" evidence="1">
    <location>
        <begin position="2"/>
        <end position="92"/>
    </location>
</feature>
<accession>A0A1W2G7N9</accession>
<evidence type="ECO:0000259" key="1">
    <source>
        <dbReference type="PROSITE" id="PS51725"/>
    </source>
</evidence>
<evidence type="ECO:0000313" key="2">
    <source>
        <dbReference type="EMBL" id="SMD32306.1"/>
    </source>
</evidence>
<dbReference type="SUPFAM" id="SSF54909">
    <property type="entry name" value="Dimeric alpha+beta barrel"/>
    <property type="match status" value="1"/>
</dbReference>
<dbReference type="InterPro" id="IPR007138">
    <property type="entry name" value="ABM_dom"/>
</dbReference>